<accession>A0A9N9XNR0</accession>
<dbReference type="AlphaFoldDB" id="A0A9N9XNR0"/>
<evidence type="ECO:0008006" key="6">
    <source>
        <dbReference type="Google" id="ProtNLM"/>
    </source>
</evidence>
<organism evidence="4 5">
    <name type="scientific">Phyllotreta striolata</name>
    <name type="common">Striped flea beetle</name>
    <name type="synonym">Crioceris striolata</name>
    <dbReference type="NCBI Taxonomy" id="444603"/>
    <lineage>
        <taxon>Eukaryota</taxon>
        <taxon>Metazoa</taxon>
        <taxon>Ecdysozoa</taxon>
        <taxon>Arthropoda</taxon>
        <taxon>Hexapoda</taxon>
        <taxon>Insecta</taxon>
        <taxon>Pterygota</taxon>
        <taxon>Neoptera</taxon>
        <taxon>Endopterygota</taxon>
        <taxon>Coleoptera</taxon>
        <taxon>Polyphaga</taxon>
        <taxon>Cucujiformia</taxon>
        <taxon>Chrysomeloidea</taxon>
        <taxon>Chrysomelidae</taxon>
        <taxon>Galerucinae</taxon>
        <taxon>Alticini</taxon>
        <taxon>Phyllotreta</taxon>
    </lineage>
</organism>
<feature type="domain" description="C-type lectin" evidence="2">
    <location>
        <begin position="129"/>
        <end position="245"/>
    </location>
</feature>
<dbReference type="Gene3D" id="1.10.287.110">
    <property type="entry name" value="DnaJ domain"/>
    <property type="match status" value="1"/>
</dbReference>
<reference evidence="4" key="1">
    <citation type="submission" date="2022-01" db="EMBL/GenBank/DDBJ databases">
        <authorList>
            <person name="King R."/>
        </authorList>
    </citation>
    <scope>NUCLEOTIDE SEQUENCE</scope>
</reference>
<dbReference type="PROSITE" id="PS00636">
    <property type="entry name" value="DNAJ_1"/>
    <property type="match status" value="1"/>
</dbReference>
<dbReference type="SMART" id="SM00271">
    <property type="entry name" value="DnaJ"/>
    <property type="match status" value="1"/>
</dbReference>
<dbReference type="InterPro" id="IPR036869">
    <property type="entry name" value="J_dom_sf"/>
</dbReference>
<dbReference type="InterPro" id="IPR016186">
    <property type="entry name" value="C-type_lectin-like/link_sf"/>
</dbReference>
<dbReference type="PROSITE" id="PS50076">
    <property type="entry name" value="DNAJ_2"/>
    <property type="match status" value="1"/>
</dbReference>
<dbReference type="CDD" id="cd00037">
    <property type="entry name" value="CLECT"/>
    <property type="match status" value="1"/>
</dbReference>
<protein>
    <recommendedName>
        <fullName evidence="6">J domain-containing protein</fullName>
    </recommendedName>
</protein>
<dbReference type="PROSITE" id="PS50041">
    <property type="entry name" value="C_TYPE_LECTIN_2"/>
    <property type="match status" value="1"/>
</dbReference>
<evidence type="ECO:0000313" key="4">
    <source>
        <dbReference type="EMBL" id="CAG9861300.1"/>
    </source>
</evidence>
<feature type="signal peptide" evidence="1">
    <location>
        <begin position="1"/>
        <end position="18"/>
    </location>
</feature>
<dbReference type="InterPro" id="IPR001623">
    <property type="entry name" value="DnaJ_domain"/>
</dbReference>
<dbReference type="InterPro" id="IPR018253">
    <property type="entry name" value="DnaJ_domain_CS"/>
</dbReference>
<proteinExistence type="predicted"/>
<sequence>MRLHYVPIVIYLLLFVQAKKRCRRVTRVLDYYKLKSCYRSTLPSVYRTYANQLEDCVETARQKRGLAFNFSPPEARSSSNYIATCQILECPETANSSTLIEDVTFDYYSAYGNWTATRNASCVRNIGLFVVTEEKHGYYSSISACQSLGADLADVTSQTRSRELSKIINNSLDGWYKVAYVGLDDVEQRGRFVNAVDLPLSCTAFRAWAPGHPVANSFYHHCVVLDDDNLWRVVDCRRKLRGLCEFYPERPESYLKLCQNVINKGMKLAKYISLFSNGIRHLATVSKPKSYYEALGLTPNATQTEIKSAYYKLSMIYHPDKNKDEVSHQKFRDITEAYETLGNTRTRKMYDRGLHIRKDDARLHNFHKSSETKEKYTAPSGKTPVYDFDEWAKAHYETAFRRKAANKRRYAEYERMRQVDSNSKKYETISFVVTMAIITVLLFQKMDYDQVETPPKKVVVVEQTSSSNEDTSKKS</sequence>
<dbReference type="InterPro" id="IPR001304">
    <property type="entry name" value="C-type_lectin-like"/>
</dbReference>
<dbReference type="PANTHER" id="PTHR44873:SF1">
    <property type="entry name" value="DNAJ HOMOLOG SUBFAMILY C MEMBER 30, MITOCHONDRIAL"/>
    <property type="match status" value="1"/>
</dbReference>
<dbReference type="OrthoDB" id="8066719at2759"/>
<dbReference type="PRINTS" id="PR00625">
    <property type="entry name" value="JDOMAIN"/>
</dbReference>
<dbReference type="Proteomes" id="UP001153712">
    <property type="component" value="Chromosome 4"/>
</dbReference>
<dbReference type="SMART" id="SM00034">
    <property type="entry name" value="CLECT"/>
    <property type="match status" value="1"/>
</dbReference>
<evidence type="ECO:0000313" key="5">
    <source>
        <dbReference type="Proteomes" id="UP001153712"/>
    </source>
</evidence>
<feature type="chain" id="PRO_5040169734" description="J domain-containing protein" evidence="1">
    <location>
        <begin position="19"/>
        <end position="475"/>
    </location>
</feature>
<dbReference type="SUPFAM" id="SSF56436">
    <property type="entry name" value="C-type lectin-like"/>
    <property type="match status" value="1"/>
</dbReference>
<dbReference type="Gene3D" id="3.10.100.10">
    <property type="entry name" value="Mannose-Binding Protein A, subunit A"/>
    <property type="match status" value="1"/>
</dbReference>
<dbReference type="InterPro" id="IPR053025">
    <property type="entry name" value="Mito_ATP_Synthase-Asso"/>
</dbReference>
<dbReference type="SUPFAM" id="SSF46565">
    <property type="entry name" value="Chaperone J-domain"/>
    <property type="match status" value="1"/>
</dbReference>
<dbReference type="Pfam" id="PF00059">
    <property type="entry name" value="Lectin_C"/>
    <property type="match status" value="1"/>
</dbReference>
<name>A0A9N9XNR0_PHYSR</name>
<gene>
    <name evidence="4" type="ORF">PHYEVI_LOCUS7642</name>
</gene>
<keyword evidence="5" id="KW-1185">Reference proteome</keyword>
<keyword evidence="1" id="KW-0732">Signal</keyword>
<evidence type="ECO:0000256" key="1">
    <source>
        <dbReference type="SAM" id="SignalP"/>
    </source>
</evidence>
<dbReference type="PANTHER" id="PTHR44873">
    <property type="entry name" value="DNAJ HOMOLOG SUBFAMILY C MEMBER 30, MITOCHONDRIAL"/>
    <property type="match status" value="1"/>
</dbReference>
<feature type="domain" description="J" evidence="3">
    <location>
        <begin position="290"/>
        <end position="354"/>
    </location>
</feature>
<dbReference type="InterPro" id="IPR016187">
    <property type="entry name" value="CTDL_fold"/>
</dbReference>
<dbReference type="Pfam" id="PF00226">
    <property type="entry name" value="DnaJ"/>
    <property type="match status" value="1"/>
</dbReference>
<dbReference type="EMBL" id="OU900097">
    <property type="protein sequence ID" value="CAG9861300.1"/>
    <property type="molecule type" value="Genomic_DNA"/>
</dbReference>
<evidence type="ECO:0000259" key="2">
    <source>
        <dbReference type="PROSITE" id="PS50041"/>
    </source>
</evidence>
<dbReference type="CDD" id="cd06257">
    <property type="entry name" value="DnaJ"/>
    <property type="match status" value="1"/>
</dbReference>
<evidence type="ECO:0000259" key="3">
    <source>
        <dbReference type="PROSITE" id="PS50076"/>
    </source>
</evidence>